<comment type="caution">
    <text evidence="1">The sequence shown here is derived from an EMBL/GenBank/DDBJ whole genome shotgun (WGS) entry which is preliminary data.</text>
</comment>
<reference evidence="1" key="1">
    <citation type="journal article" date="2019" name="bioRxiv">
        <title>The Genome of the Zebra Mussel, Dreissena polymorpha: A Resource for Invasive Species Research.</title>
        <authorList>
            <person name="McCartney M.A."/>
            <person name="Auch B."/>
            <person name="Kono T."/>
            <person name="Mallez S."/>
            <person name="Zhang Y."/>
            <person name="Obille A."/>
            <person name="Becker A."/>
            <person name="Abrahante J.E."/>
            <person name="Garbe J."/>
            <person name="Badalamenti J.P."/>
            <person name="Herman A."/>
            <person name="Mangelson H."/>
            <person name="Liachko I."/>
            <person name="Sullivan S."/>
            <person name="Sone E.D."/>
            <person name="Koren S."/>
            <person name="Silverstein K.A.T."/>
            <person name="Beckman K.B."/>
            <person name="Gohl D.M."/>
        </authorList>
    </citation>
    <scope>NUCLEOTIDE SEQUENCE</scope>
    <source>
        <strain evidence="1">Duluth1</strain>
        <tissue evidence="1">Whole animal</tissue>
    </source>
</reference>
<organism evidence="1 2">
    <name type="scientific">Dreissena polymorpha</name>
    <name type="common">Zebra mussel</name>
    <name type="synonym">Mytilus polymorpha</name>
    <dbReference type="NCBI Taxonomy" id="45954"/>
    <lineage>
        <taxon>Eukaryota</taxon>
        <taxon>Metazoa</taxon>
        <taxon>Spiralia</taxon>
        <taxon>Lophotrochozoa</taxon>
        <taxon>Mollusca</taxon>
        <taxon>Bivalvia</taxon>
        <taxon>Autobranchia</taxon>
        <taxon>Heteroconchia</taxon>
        <taxon>Euheterodonta</taxon>
        <taxon>Imparidentia</taxon>
        <taxon>Neoheterodontei</taxon>
        <taxon>Myida</taxon>
        <taxon>Dreissenoidea</taxon>
        <taxon>Dreissenidae</taxon>
        <taxon>Dreissena</taxon>
    </lineage>
</organism>
<dbReference type="EMBL" id="JAIWYP010000015">
    <property type="protein sequence ID" value="KAH3702095.1"/>
    <property type="molecule type" value="Genomic_DNA"/>
</dbReference>
<dbReference type="AlphaFoldDB" id="A0A9D3YNK6"/>
<proteinExistence type="predicted"/>
<evidence type="ECO:0000313" key="2">
    <source>
        <dbReference type="Proteomes" id="UP000828390"/>
    </source>
</evidence>
<keyword evidence="2" id="KW-1185">Reference proteome</keyword>
<evidence type="ECO:0000313" key="1">
    <source>
        <dbReference type="EMBL" id="KAH3702095.1"/>
    </source>
</evidence>
<accession>A0A9D3YNK6</accession>
<sequence>MQYTILPRAQKNLLVVYVWSVRCLLRKRAWSSNGDPSRHQHSSDWSRAPSVAAWSCHMNVSQAGYFSAGGGAMHRMSLELHSPHFSLFGTTPYSQRNRPTECHSRSATDVPSHPRKYIDYLSDPYAPFVSKEGAFAMQRALKPLRPGRPMHPKEVY</sequence>
<gene>
    <name evidence="1" type="ORF">DPMN_077097</name>
</gene>
<protein>
    <submittedName>
        <fullName evidence="1">Uncharacterized protein</fullName>
    </submittedName>
</protein>
<reference evidence="1" key="2">
    <citation type="submission" date="2020-11" db="EMBL/GenBank/DDBJ databases">
        <authorList>
            <person name="McCartney M.A."/>
            <person name="Auch B."/>
            <person name="Kono T."/>
            <person name="Mallez S."/>
            <person name="Becker A."/>
            <person name="Gohl D.M."/>
            <person name="Silverstein K.A.T."/>
            <person name="Koren S."/>
            <person name="Bechman K.B."/>
            <person name="Herman A."/>
            <person name="Abrahante J.E."/>
            <person name="Garbe J."/>
        </authorList>
    </citation>
    <scope>NUCLEOTIDE SEQUENCE</scope>
    <source>
        <strain evidence="1">Duluth1</strain>
        <tissue evidence="1">Whole animal</tissue>
    </source>
</reference>
<dbReference type="Proteomes" id="UP000828390">
    <property type="component" value="Unassembled WGS sequence"/>
</dbReference>
<name>A0A9D3YNK6_DREPO</name>